<organism evidence="2">
    <name type="scientific">Erwinia billingiae (strain Eb661)</name>
    <dbReference type="NCBI Taxonomy" id="634500"/>
    <lineage>
        <taxon>Bacteria</taxon>
        <taxon>Pseudomonadati</taxon>
        <taxon>Pseudomonadota</taxon>
        <taxon>Gammaproteobacteria</taxon>
        <taxon>Enterobacterales</taxon>
        <taxon>Erwiniaceae</taxon>
        <taxon>Erwinia</taxon>
    </lineage>
</organism>
<gene>
    <name evidence="1" type="ordered locus">EbC_44480</name>
</gene>
<keyword evidence="2" id="KW-1185">Reference proteome</keyword>
<dbReference type="KEGG" id="ebi:EbC_44480"/>
<proteinExistence type="predicted"/>
<dbReference type="Proteomes" id="UP000008793">
    <property type="component" value="Chromosome"/>
</dbReference>
<dbReference type="AlphaFoldDB" id="D8MLF1"/>
<evidence type="ECO:0000313" key="2">
    <source>
        <dbReference type="Proteomes" id="UP000008793"/>
    </source>
</evidence>
<protein>
    <submittedName>
        <fullName evidence="1">Uncharacterized protein</fullName>
    </submittedName>
</protein>
<dbReference type="eggNOG" id="ENOG5032SMV">
    <property type="taxonomic scope" value="Bacteria"/>
</dbReference>
<reference evidence="1 2" key="1">
    <citation type="journal article" date="2010" name="BMC Genomics">
        <title>Genome comparison of the epiphytic bacteria Erwinia billingiae and E. tasmaniensis with the pear pathogen E. pyrifoliae.</title>
        <authorList>
            <person name="Kube M."/>
            <person name="Migdoll A.M."/>
            <person name="Gehring I."/>
            <person name="Heitmann K."/>
            <person name="Mayer Y."/>
            <person name="Kuhl H."/>
            <person name="Knaust F."/>
            <person name="Geider K."/>
            <person name="Reinhardt R."/>
        </authorList>
    </citation>
    <scope>NUCLEOTIDE SEQUENCE [LARGE SCALE GENOMIC DNA]</scope>
    <source>
        <strain evidence="1 2">Eb661</strain>
    </source>
</reference>
<dbReference type="HOGENOM" id="CLU_076565_1_0_6"/>
<evidence type="ECO:0000313" key="1">
    <source>
        <dbReference type="EMBL" id="CAX61979.1"/>
    </source>
</evidence>
<accession>D8MLF1</accession>
<name>D8MLF1_ERWBE</name>
<dbReference type="EMBL" id="FP236843">
    <property type="protein sequence ID" value="CAX61979.1"/>
    <property type="molecule type" value="Genomic_DNA"/>
</dbReference>
<sequence>MVMTLTLKNHPWSSDTLFAKALIYVSKMESTRLDDPEYGLWSSLSLEFLARAALSHISPTLLADAHSWRNIHFSLGHEVTMKGFSPKSVGIKDVFIRLNEITPSFNTEILGYSSQHIERRNAELHTGEMVFSELKNSLWLSRYYKSCESLLEIMNKKIEDLFDMPDVVNDSIKSLSDEAGKSVKQDIAAYKKVWSDKSDDEKNKCVNQASIWATRQSGHRVNCPVCESLALLQGSPSSSIKTTTDQEQDKVIQKQDMLPISFECVSCGLKMNGYSRLNACGLGDSYVNTTTFTIAEFYNLYTEDEIYEARREGEASATSRFEDDNNE</sequence>